<evidence type="ECO:0000313" key="6">
    <source>
        <dbReference type="Proteomes" id="UP000727857"/>
    </source>
</evidence>
<dbReference type="InterPro" id="IPR002877">
    <property type="entry name" value="RNA_MeTrfase_FtsJ_dom"/>
</dbReference>
<accession>A0A940DGZ6</accession>
<dbReference type="Gene3D" id="3.40.50.150">
    <property type="entry name" value="Vaccinia Virus protein VP39"/>
    <property type="match status" value="1"/>
</dbReference>
<evidence type="ECO:0000256" key="3">
    <source>
        <dbReference type="PROSITE-ProRule" id="PRU00182"/>
    </source>
</evidence>
<dbReference type="Pfam" id="PF01728">
    <property type="entry name" value="FtsJ"/>
    <property type="match status" value="1"/>
</dbReference>
<dbReference type="EMBL" id="JADINF010000113">
    <property type="protein sequence ID" value="MBO8424266.1"/>
    <property type="molecule type" value="Genomic_DNA"/>
</dbReference>
<dbReference type="InterPro" id="IPR004538">
    <property type="entry name" value="Hemolysin_A/TlyA"/>
</dbReference>
<reference evidence="5" key="2">
    <citation type="journal article" date="2021" name="PeerJ">
        <title>Extensive microbial diversity within the chicken gut microbiome revealed by metagenomics and culture.</title>
        <authorList>
            <person name="Gilroy R."/>
            <person name="Ravi A."/>
            <person name="Getino M."/>
            <person name="Pursley I."/>
            <person name="Horton D.L."/>
            <person name="Alikhan N.F."/>
            <person name="Baker D."/>
            <person name="Gharbi K."/>
            <person name="Hall N."/>
            <person name="Watson M."/>
            <person name="Adriaenssens E.M."/>
            <person name="Foster-Nyarko E."/>
            <person name="Jarju S."/>
            <person name="Secka A."/>
            <person name="Antonio M."/>
            <person name="Oren A."/>
            <person name="Chaudhuri R.R."/>
            <person name="La Ragione R."/>
            <person name="Hildebrand F."/>
            <person name="Pallen M.J."/>
        </authorList>
    </citation>
    <scope>NUCLEOTIDE SEQUENCE</scope>
    <source>
        <strain evidence="5">517</strain>
    </source>
</reference>
<dbReference type="GO" id="GO:0032259">
    <property type="term" value="P:methylation"/>
    <property type="evidence" value="ECO:0007669"/>
    <property type="project" value="UniProtKB-KW"/>
</dbReference>
<dbReference type="SMART" id="SM00363">
    <property type="entry name" value="S4"/>
    <property type="match status" value="1"/>
</dbReference>
<keyword evidence="5" id="KW-0808">Transferase</keyword>
<dbReference type="NCBIfam" id="TIGR00478">
    <property type="entry name" value="tly"/>
    <property type="match status" value="1"/>
</dbReference>
<dbReference type="Proteomes" id="UP000727857">
    <property type="component" value="Unassembled WGS sequence"/>
</dbReference>
<dbReference type="PANTHER" id="PTHR32319">
    <property type="entry name" value="BACTERIAL HEMOLYSIN-LIKE PROTEIN"/>
    <property type="match status" value="1"/>
</dbReference>
<evidence type="ECO:0000256" key="2">
    <source>
        <dbReference type="ARBA" id="ARBA00029460"/>
    </source>
</evidence>
<dbReference type="CDD" id="cd00165">
    <property type="entry name" value="S4"/>
    <property type="match status" value="1"/>
</dbReference>
<gene>
    <name evidence="5" type="ORF">IAB16_04545</name>
</gene>
<dbReference type="Pfam" id="PF01479">
    <property type="entry name" value="S4"/>
    <property type="match status" value="1"/>
</dbReference>
<reference evidence="5" key="1">
    <citation type="submission" date="2020-10" db="EMBL/GenBank/DDBJ databases">
        <authorList>
            <person name="Gilroy R."/>
        </authorList>
    </citation>
    <scope>NUCLEOTIDE SEQUENCE</scope>
    <source>
        <strain evidence="5">517</strain>
    </source>
</reference>
<dbReference type="InterPro" id="IPR036986">
    <property type="entry name" value="S4_RNA-bd_sf"/>
</dbReference>
<evidence type="ECO:0000313" key="5">
    <source>
        <dbReference type="EMBL" id="MBO8424266.1"/>
    </source>
</evidence>
<evidence type="ECO:0000259" key="4">
    <source>
        <dbReference type="SMART" id="SM00363"/>
    </source>
</evidence>
<proteinExistence type="inferred from homology"/>
<evidence type="ECO:0000256" key="1">
    <source>
        <dbReference type="ARBA" id="ARBA00022884"/>
    </source>
</evidence>
<dbReference type="SUPFAM" id="SSF53335">
    <property type="entry name" value="S-adenosyl-L-methionine-dependent methyltransferases"/>
    <property type="match status" value="1"/>
</dbReference>
<keyword evidence="5" id="KW-0489">Methyltransferase</keyword>
<sequence length="241" mass="26158">MRLDVYLAETGLARSRTHADNLIKLGKVFVNGVPEGKPSRNVSGAETVTVDRADDYASLGGLKLVKAFDCFGISPAGKVCIDIGASNGGFTDVMLRGGARKVYCVDIGECALPEEMRSDERVAVRDRLNARYLSFEDIGIKADIVTVDVSFISLTYILPALVQFLDKDSVIIALVKPQFEVGRAELTKSGIVKSRRAALKAVDNVKTFAGQLGLCVSDTAEAPHPFVNKNYEYLLALRKKQ</sequence>
<organism evidence="5 6">
    <name type="scientific">Candidatus Stercoripulliclostridium pullicola</name>
    <dbReference type="NCBI Taxonomy" id="2840953"/>
    <lineage>
        <taxon>Bacteria</taxon>
        <taxon>Bacillati</taxon>
        <taxon>Bacillota</taxon>
        <taxon>Clostridia</taxon>
        <taxon>Eubacteriales</taxon>
        <taxon>Candidatus Stercoripulliclostridium</taxon>
    </lineage>
</organism>
<dbReference type="Gene3D" id="3.10.290.10">
    <property type="entry name" value="RNA-binding S4 domain"/>
    <property type="match status" value="1"/>
</dbReference>
<dbReference type="InterPro" id="IPR029063">
    <property type="entry name" value="SAM-dependent_MTases_sf"/>
</dbReference>
<name>A0A940DGZ6_9FIRM</name>
<dbReference type="PROSITE" id="PS50889">
    <property type="entry name" value="S4"/>
    <property type="match status" value="1"/>
</dbReference>
<dbReference type="InterPro" id="IPR002942">
    <property type="entry name" value="S4_RNA-bd"/>
</dbReference>
<comment type="caution">
    <text evidence="5">The sequence shown here is derived from an EMBL/GenBank/DDBJ whole genome shotgun (WGS) entry which is preliminary data.</text>
</comment>
<dbReference type="PANTHER" id="PTHR32319:SF0">
    <property type="entry name" value="BACTERIAL HEMOLYSIN-LIKE PROTEIN"/>
    <property type="match status" value="1"/>
</dbReference>
<dbReference type="GO" id="GO:0008168">
    <property type="term" value="F:methyltransferase activity"/>
    <property type="evidence" value="ECO:0007669"/>
    <property type="project" value="UniProtKB-KW"/>
</dbReference>
<protein>
    <submittedName>
        <fullName evidence="5">TlyA family RNA methyltransferase</fullName>
    </submittedName>
</protein>
<dbReference type="SUPFAM" id="SSF55174">
    <property type="entry name" value="Alpha-L RNA-binding motif"/>
    <property type="match status" value="1"/>
</dbReference>
<feature type="domain" description="RNA-binding S4" evidence="4">
    <location>
        <begin position="1"/>
        <end position="65"/>
    </location>
</feature>
<keyword evidence="1 3" id="KW-0694">RNA-binding</keyword>
<dbReference type="GO" id="GO:0003723">
    <property type="term" value="F:RNA binding"/>
    <property type="evidence" value="ECO:0007669"/>
    <property type="project" value="UniProtKB-KW"/>
</dbReference>
<comment type="similarity">
    <text evidence="2">Belongs to the TlyA family.</text>
</comment>
<dbReference type="InterPro" id="IPR047048">
    <property type="entry name" value="TlyA"/>
</dbReference>
<dbReference type="AlphaFoldDB" id="A0A940DGZ6"/>